<dbReference type="InterPro" id="IPR050952">
    <property type="entry name" value="TRIM-NHL_E3_ligases"/>
</dbReference>
<dbReference type="EMBL" id="UINC01130590">
    <property type="protein sequence ID" value="SVD11743.1"/>
    <property type="molecule type" value="Genomic_DNA"/>
</dbReference>
<evidence type="ECO:0000256" key="1">
    <source>
        <dbReference type="ARBA" id="ARBA00022737"/>
    </source>
</evidence>
<dbReference type="PANTHER" id="PTHR24104:SF25">
    <property type="entry name" value="PROTEIN LIN-41"/>
    <property type="match status" value="1"/>
</dbReference>
<protein>
    <recommendedName>
        <fullName evidence="4">SMP-30/Gluconolactonase/LRE-like region domain-containing protein</fullName>
    </recommendedName>
</protein>
<organism evidence="3">
    <name type="scientific">marine metagenome</name>
    <dbReference type="NCBI Taxonomy" id="408172"/>
    <lineage>
        <taxon>unclassified sequences</taxon>
        <taxon>metagenomes</taxon>
        <taxon>ecological metagenomes</taxon>
    </lineage>
</organism>
<feature type="compositionally biased region" description="Polar residues" evidence="2">
    <location>
        <begin position="1"/>
        <end position="19"/>
    </location>
</feature>
<evidence type="ECO:0000313" key="3">
    <source>
        <dbReference type="EMBL" id="SVD11743.1"/>
    </source>
</evidence>
<accession>A0A382SPL0</accession>
<dbReference type="InterPro" id="IPR001258">
    <property type="entry name" value="NHL_repeat"/>
</dbReference>
<sequence length="309" mass="33978">NLSISEESETVNPESSATPQFRVDPFWPQALPNNWMLGQVAGLAVSDNDNIWIVHCPSTLDARQRGDEGMCCVPAPPVIEFAPDGSVQRSWGGPAEGYEWPESEHGIFVDSNQHVWIGGNAAADSHILKFTADGEFILQIGRAGQSGGSNDTDNLGRPAGFTVDEDANELYVADGYGNRRIIVFDNTTGAYKRHWGAYGELPHDEALPPYSPDAEPLRQYRSPVHDVTISTDGLVYVADRTNNRLQLFQKDGTFVREAFIRPETLGSGSVSGVTLSEDLEQRWLFVPDGTNNVVWILNRSTLEVIDQFG</sequence>
<evidence type="ECO:0000256" key="2">
    <source>
        <dbReference type="SAM" id="MobiDB-lite"/>
    </source>
</evidence>
<dbReference type="GO" id="GO:0008270">
    <property type="term" value="F:zinc ion binding"/>
    <property type="evidence" value="ECO:0007669"/>
    <property type="project" value="UniProtKB-KW"/>
</dbReference>
<dbReference type="SUPFAM" id="SSF63829">
    <property type="entry name" value="Calcium-dependent phosphotriesterase"/>
    <property type="match status" value="1"/>
</dbReference>
<dbReference type="PROSITE" id="PS51125">
    <property type="entry name" value="NHL"/>
    <property type="match status" value="2"/>
</dbReference>
<feature type="region of interest" description="Disordered" evidence="2">
    <location>
        <begin position="1"/>
        <end position="20"/>
    </location>
</feature>
<evidence type="ECO:0008006" key="4">
    <source>
        <dbReference type="Google" id="ProtNLM"/>
    </source>
</evidence>
<dbReference type="AlphaFoldDB" id="A0A382SPL0"/>
<feature type="non-terminal residue" evidence="3">
    <location>
        <position position="309"/>
    </location>
</feature>
<reference evidence="3" key="1">
    <citation type="submission" date="2018-05" db="EMBL/GenBank/DDBJ databases">
        <authorList>
            <person name="Lanie J.A."/>
            <person name="Ng W.-L."/>
            <person name="Kazmierczak K.M."/>
            <person name="Andrzejewski T.M."/>
            <person name="Davidsen T.M."/>
            <person name="Wayne K.J."/>
            <person name="Tettelin H."/>
            <person name="Glass J.I."/>
            <person name="Rusch D."/>
            <person name="Podicherti R."/>
            <person name="Tsui H.-C.T."/>
            <person name="Winkler M.E."/>
        </authorList>
    </citation>
    <scope>NUCLEOTIDE SEQUENCE</scope>
</reference>
<name>A0A382SPL0_9ZZZZ</name>
<keyword evidence="1" id="KW-0677">Repeat</keyword>
<feature type="non-terminal residue" evidence="3">
    <location>
        <position position="1"/>
    </location>
</feature>
<dbReference type="PANTHER" id="PTHR24104">
    <property type="entry name" value="E3 UBIQUITIN-PROTEIN LIGASE NHLRC1-RELATED"/>
    <property type="match status" value="1"/>
</dbReference>
<dbReference type="InterPro" id="IPR011042">
    <property type="entry name" value="6-blade_b-propeller_TolB-like"/>
</dbReference>
<dbReference type="Gene3D" id="2.120.10.30">
    <property type="entry name" value="TolB, C-terminal domain"/>
    <property type="match status" value="1"/>
</dbReference>
<gene>
    <name evidence="3" type="ORF">METZ01_LOCUS364597</name>
</gene>
<dbReference type="Pfam" id="PF01436">
    <property type="entry name" value="NHL"/>
    <property type="match status" value="2"/>
</dbReference>
<proteinExistence type="predicted"/>